<feature type="compositionally biased region" description="Basic and acidic residues" evidence="10">
    <location>
        <begin position="354"/>
        <end position="367"/>
    </location>
</feature>
<comment type="similarity">
    <text evidence="9">Belongs to the OXA1/ALB3/YidC family.</text>
</comment>
<comment type="subcellular location">
    <subcellularLocation>
        <location evidence="1">Cell membrane</location>
        <topology evidence="1">Multi-pass membrane protein</topology>
    </subcellularLocation>
    <subcellularLocation>
        <location evidence="9">Membrane</location>
        <topology evidence="9">Multi-pass membrane protein</topology>
    </subcellularLocation>
</comment>
<dbReference type="STRING" id="626523.GCWU000342_01606"/>
<evidence type="ECO:0000256" key="10">
    <source>
        <dbReference type="SAM" id="MobiDB-lite"/>
    </source>
</evidence>
<dbReference type="GO" id="GO:0015031">
    <property type="term" value="P:protein transport"/>
    <property type="evidence" value="ECO:0007669"/>
    <property type="project" value="UniProtKB-KW"/>
</dbReference>
<dbReference type="Proteomes" id="UP000003494">
    <property type="component" value="Unassembled WGS sequence"/>
</dbReference>
<proteinExistence type="inferred from homology"/>
<keyword evidence="5" id="KW-0653">Protein transport</keyword>
<evidence type="ECO:0000313" key="13">
    <source>
        <dbReference type="EMBL" id="EEP28059.1"/>
    </source>
</evidence>
<evidence type="ECO:0000256" key="8">
    <source>
        <dbReference type="ARBA" id="ARBA00023186"/>
    </source>
</evidence>
<dbReference type="AlphaFoldDB" id="C4GCB7"/>
<dbReference type="GO" id="GO:0032977">
    <property type="term" value="F:membrane insertase activity"/>
    <property type="evidence" value="ECO:0007669"/>
    <property type="project" value="InterPro"/>
</dbReference>
<dbReference type="Pfam" id="PF02096">
    <property type="entry name" value="60KD_IMP"/>
    <property type="match status" value="1"/>
</dbReference>
<keyword evidence="3" id="KW-1003">Cell membrane</keyword>
<keyword evidence="7 11" id="KW-0472">Membrane</keyword>
<evidence type="ECO:0000256" key="4">
    <source>
        <dbReference type="ARBA" id="ARBA00022692"/>
    </source>
</evidence>
<feature type="domain" description="Membrane insertase YidC/Oxa/ALB C-terminal" evidence="12">
    <location>
        <begin position="42"/>
        <end position="335"/>
    </location>
</feature>
<evidence type="ECO:0000256" key="1">
    <source>
        <dbReference type="ARBA" id="ARBA00004651"/>
    </source>
</evidence>
<comment type="caution">
    <text evidence="13">The sequence shown here is derived from an EMBL/GenBank/DDBJ whole genome shotgun (WGS) entry which is preliminary data.</text>
</comment>
<evidence type="ECO:0000259" key="12">
    <source>
        <dbReference type="Pfam" id="PF02096"/>
    </source>
</evidence>
<evidence type="ECO:0000256" key="6">
    <source>
        <dbReference type="ARBA" id="ARBA00022989"/>
    </source>
</evidence>
<dbReference type="CDD" id="cd20070">
    <property type="entry name" value="5TM_YidC_Alb3"/>
    <property type="match status" value="1"/>
</dbReference>
<protein>
    <submittedName>
        <fullName evidence="13">Membrane protein insertase, YidC/Oxa1 family</fullName>
    </submittedName>
</protein>
<evidence type="ECO:0000313" key="14">
    <source>
        <dbReference type="Proteomes" id="UP000003494"/>
    </source>
</evidence>
<dbReference type="RefSeq" id="WP_006906603.1">
    <property type="nucleotide sequence ID" value="NZ_GG665866.1"/>
</dbReference>
<sequence length="428" mass="47999">MASMYLTAYQGQILGPIARVLGWIMNGVYIGLSNVFGIKDIWVTIVVFTIIIYMALLPLTVRQQKFSILQQKIAPETKAIQKKYKGKRDQASMMAQQEEQQALYDKYGISPMGSCLQMIIQLPILFGLYRVIYNIPAYIDNVKGVFSGLAGQIMSVDGYADVMQTIYKNAKINTVQVNFQTTDPTAMSNYIIDVLYKLGDSGWSALHTSFPTLTSAIDSTHSAMMGVNYFFNLNISETSWNLIKQGFFADQKDWGLVIVALLIPIASYFFQFLSMKLMPTAAGAGSDQMEQQMKMMNTMMPLVSLVFGFTLPVGFVLYWIIGSVVRVIQQYFLNKHFEKMDLQQIIEKNKEKAEAKAAKRGARRDQIRNAATTNARRSLSSKAGISSEKQNALNQAAENRARAGKNSLAAKANRVQKFNNNQKDKESE</sequence>
<dbReference type="HOGENOM" id="CLU_055404_0_0_9"/>
<dbReference type="NCBIfam" id="TIGR03592">
    <property type="entry name" value="yidC_oxa1_cterm"/>
    <property type="match status" value="1"/>
</dbReference>
<accession>C4GCB7</accession>
<dbReference type="GO" id="GO:0005886">
    <property type="term" value="C:plasma membrane"/>
    <property type="evidence" value="ECO:0007669"/>
    <property type="project" value="UniProtKB-SubCell"/>
</dbReference>
<dbReference type="InterPro" id="IPR047196">
    <property type="entry name" value="YidC_ALB_C"/>
</dbReference>
<name>C4GCB7_9FIRM</name>
<feature type="compositionally biased region" description="Polar residues" evidence="10">
    <location>
        <begin position="369"/>
        <end position="397"/>
    </location>
</feature>
<dbReference type="InterPro" id="IPR001708">
    <property type="entry name" value="YidC/ALB3/OXA1/COX18"/>
</dbReference>
<feature type="transmembrane region" description="Helical" evidence="11">
    <location>
        <begin position="254"/>
        <end position="273"/>
    </location>
</feature>
<dbReference type="PANTHER" id="PTHR12428:SF65">
    <property type="entry name" value="CYTOCHROME C OXIDASE ASSEMBLY PROTEIN COX18, MITOCHONDRIAL"/>
    <property type="match status" value="1"/>
</dbReference>
<reference evidence="13" key="1">
    <citation type="submission" date="2009-04" db="EMBL/GenBank/DDBJ databases">
        <authorList>
            <person name="Weinstock G."/>
            <person name="Sodergren E."/>
            <person name="Clifton S."/>
            <person name="Fulton L."/>
            <person name="Fulton B."/>
            <person name="Courtney L."/>
            <person name="Fronick C."/>
            <person name="Harrison M."/>
            <person name="Strong C."/>
            <person name="Farmer C."/>
            <person name="Delahaunty K."/>
            <person name="Markovic C."/>
            <person name="Hall O."/>
            <person name="Minx P."/>
            <person name="Tomlinson C."/>
            <person name="Mitreva M."/>
            <person name="Nelson J."/>
            <person name="Hou S."/>
            <person name="Wollam A."/>
            <person name="Pepin K.H."/>
            <person name="Johnson M."/>
            <person name="Bhonagiri V."/>
            <person name="Nash W.E."/>
            <person name="Warren W."/>
            <person name="Chinwalla A."/>
            <person name="Mardis E.R."/>
            <person name="Wilson R.K."/>
        </authorList>
    </citation>
    <scope>NUCLEOTIDE SEQUENCE [LARGE SCALE GENOMIC DNA]</scope>
    <source>
        <strain evidence="13">DSM 14600</strain>
    </source>
</reference>
<feature type="transmembrane region" description="Helical" evidence="11">
    <location>
        <begin position="299"/>
        <end position="321"/>
    </location>
</feature>
<dbReference type="GO" id="GO:0051205">
    <property type="term" value="P:protein insertion into membrane"/>
    <property type="evidence" value="ECO:0007669"/>
    <property type="project" value="TreeGrafter"/>
</dbReference>
<dbReference type="PANTHER" id="PTHR12428">
    <property type="entry name" value="OXA1"/>
    <property type="match status" value="1"/>
</dbReference>
<dbReference type="InterPro" id="IPR028055">
    <property type="entry name" value="YidC/Oxa/ALB_C"/>
</dbReference>
<evidence type="ECO:0000256" key="7">
    <source>
        <dbReference type="ARBA" id="ARBA00023136"/>
    </source>
</evidence>
<evidence type="ECO:0000256" key="11">
    <source>
        <dbReference type="SAM" id="Phobius"/>
    </source>
</evidence>
<dbReference type="EMBL" id="ACIP02000003">
    <property type="protein sequence ID" value="EEP28059.1"/>
    <property type="molecule type" value="Genomic_DNA"/>
</dbReference>
<keyword evidence="2" id="KW-0813">Transport</keyword>
<keyword evidence="8" id="KW-0143">Chaperone</keyword>
<evidence type="ECO:0000256" key="5">
    <source>
        <dbReference type="ARBA" id="ARBA00022927"/>
    </source>
</evidence>
<feature type="region of interest" description="Disordered" evidence="10">
    <location>
        <begin position="354"/>
        <end position="428"/>
    </location>
</feature>
<feature type="transmembrane region" description="Helical" evidence="11">
    <location>
        <begin position="41"/>
        <end position="61"/>
    </location>
</feature>
<dbReference type="eggNOG" id="COG0706">
    <property type="taxonomic scope" value="Bacteria"/>
</dbReference>
<evidence type="ECO:0000256" key="3">
    <source>
        <dbReference type="ARBA" id="ARBA00022475"/>
    </source>
</evidence>
<organism evidence="13 14">
    <name type="scientific">Shuttleworthella satelles DSM 14600</name>
    <dbReference type="NCBI Taxonomy" id="626523"/>
    <lineage>
        <taxon>Bacteria</taxon>
        <taxon>Bacillati</taxon>
        <taxon>Bacillota</taxon>
        <taxon>Clostridia</taxon>
        <taxon>Lachnospirales</taxon>
        <taxon>Lachnospiraceae</taxon>
        <taxon>Shuttleworthella</taxon>
    </lineage>
</organism>
<keyword evidence="4 9" id="KW-0812">Transmembrane</keyword>
<keyword evidence="14" id="KW-1185">Reference proteome</keyword>
<gene>
    <name evidence="13" type="ORF">GCWU000342_01606</name>
</gene>
<evidence type="ECO:0000256" key="9">
    <source>
        <dbReference type="RuleBase" id="RU003945"/>
    </source>
</evidence>
<evidence type="ECO:0000256" key="2">
    <source>
        <dbReference type="ARBA" id="ARBA00022448"/>
    </source>
</evidence>
<keyword evidence="6 11" id="KW-1133">Transmembrane helix</keyword>